<dbReference type="GO" id="GO:0016020">
    <property type="term" value="C:membrane"/>
    <property type="evidence" value="ECO:0007669"/>
    <property type="project" value="UniProtKB-SubCell"/>
</dbReference>
<feature type="domain" description="Dystroglycan-type cadherin-like" evidence="8">
    <location>
        <begin position="31"/>
        <end position="125"/>
    </location>
</feature>
<dbReference type="GO" id="GO:0071944">
    <property type="term" value="C:cell periphery"/>
    <property type="evidence" value="ECO:0007669"/>
    <property type="project" value="UniProtKB-ARBA"/>
</dbReference>
<proteinExistence type="predicted"/>
<accession>A0AAD9FLG0</accession>
<evidence type="ECO:0000313" key="10">
    <source>
        <dbReference type="Proteomes" id="UP001182556"/>
    </source>
</evidence>
<dbReference type="Pfam" id="PF05345">
    <property type="entry name" value="He_PIG"/>
    <property type="match status" value="2"/>
</dbReference>
<dbReference type="Gene3D" id="2.60.40.10">
    <property type="entry name" value="Immunoglobulins"/>
    <property type="match status" value="3"/>
</dbReference>
<dbReference type="EMBL" id="JAODAN010000006">
    <property type="protein sequence ID" value="KAK1923650.1"/>
    <property type="molecule type" value="Genomic_DNA"/>
</dbReference>
<dbReference type="SUPFAM" id="SSF49313">
    <property type="entry name" value="Cadherin-like"/>
    <property type="match status" value="3"/>
</dbReference>
<gene>
    <name evidence="9" type="ORF">DB88DRAFT_307886</name>
</gene>
<dbReference type="InterPro" id="IPR015919">
    <property type="entry name" value="Cadherin-like_sf"/>
</dbReference>
<feature type="compositionally biased region" description="Polar residues" evidence="5">
    <location>
        <begin position="673"/>
        <end position="688"/>
    </location>
</feature>
<feature type="chain" id="PRO_5041948106" description="Dystroglycan-type cadherin-like domain-containing protein" evidence="7">
    <location>
        <begin position="29"/>
        <end position="1027"/>
    </location>
</feature>
<keyword evidence="2 6" id="KW-0812">Transmembrane</keyword>
<evidence type="ECO:0000256" key="2">
    <source>
        <dbReference type="ARBA" id="ARBA00022692"/>
    </source>
</evidence>
<dbReference type="InterPro" id="IPR013783">
    <property type="entry name" value="Ig-like_fold"/>
</dbReference>
<evidence type="ECO:0000256" key="3">
    <source>
        <dbReference type="ARBA" id="ARBA00022989"/>
    </source>
</evidence>
<keyword evidence="7" id="KW-0732">Signal</keyword>
<dbReference type="AlphaFoldDB" id="A0AAD9FLG0"/>
<feature type="compositionally biased region" description="Polar residues" evidence="5">
    <location>
        <begin position="628"/>
        <end position="659"/>
    </location>
</feature>
<name>A0AAD9FLG0_PAPLA</name>
<dbReference type="InterPro" id="IPR051694">
    <property type="entry name" value="Immunoregulatory_rcpt-like"/>
</dbReference>
<evidence type="ECO:0000256" key="6">
    <source>
        <dbReference type="SAM" id="Phobius"/>
    </source>
</evidence>
<reference evidence="9" key="1">
    <citation type="submission" date="2023-02" db="EMBL/GenBank/DDBJ databases">
        <title>Identification and recombinant expression of a fungal hydrolase from Papiliotrema laurentii that hydrolyzes apple cutin and clears colloidal polyester polyurethane.</title>
        <authorList>
            <consortium name="DOE Joint Genome Institute"/>
            <person name="Roman V.A."/>
            <person name="Bojanowski C."/>
            <person name="Crable B.R."/>
            <person name="Wagner D.N."/>
            <person name="Hung C.S."/>
            <person name="Nadeau L.J."/>
            <person name="Schratz L."/>
            <person name="Haridas S."/>
            <person name="Pangilinan J."/>
            <person name="Lipzen A."/>
            <person name="Na H."/>
            <person name="Yan M."/>
            <person name="Ng V."/>
            <person name="Grigoriev I.V."/>
            <person name="Spatafora J.W."/>
            <person name="Barlow D."/>
            <person name="Biffinger J."/>
            <person name="Kelley-Loughnane N."/>
            <person name="Varaljay V.A."/>
            <person name="Crookes-Goodson W.J."/>
        </authorList>
    </citation>
    <scope>NUCLEOTIDE SEQUENCE</scope>
    <source>
        <strain evidence="9">5307AH</strain>
    </source>
</reference>
<evidence type="ECO:0000256" key="1">
    <source>
        <dbReference type="ARBA" id="ARBA00004167"/>
    </source>
</evidence>
<dbReference type="PANTHER" id="PTHR15549:SF26">
    <property type="entry name" value="AXIAL BUDDING PATTERN PROTEIN 2-RELATED"/>
    <property type="match status" value="1"/>
</dbReference>
<feature type="transmembrane region" description="Helical" evidence="6">
    <location>
        <begin position="470"/>
        <end position="491"/>
    </location>
</feature>
<dbReference type="SMART" id="SM00736">
    <property type="entry name" value="CADG"/>
    <property type="match status" value="1"/>
</dbReference>
<organism evidence="9 10">
    <name type="scientific">Papiliotrema laurentii</name>
    <name type="common">Cryptococcus laurentii</name>
    <dbReference type="NCBI Taxonomy" id="5418"/>
    <lineage>
        <taxon>Eukaryota</taxon>
        <taxon>Fungi</taxon>
        <taxon>Dikarya</taxon>
        <taxon>Basidiomycota</taxon>
        <taxon>Agaricomycotina</taxon>
        <taxon>Tremellomycetes</taxon>
        <taxon>Tremellales</taxon>
        <taxon>Rhynchogastremaceae</taxon>
        <taxon>Papiliotrema</taxon>
    </lineage>
</organism>
<keyword evidence="4 6" id="KW-0472">Membrane</keyword>
<evidence type="ECO:0000259" key="8">
    <source>
        <dbReference type="SMART" id="SM00736"/>
    </source>
</evidence>
<dbReference type="Proteomes" id="UP001182556">
    <property type="component" value="Unassembled WGS sequence"/>
</dbReference>
<protein>
    <recommendedName>
        <fullName evidence="8">Dystroglycan-type cadherin-like domain-containing protein</fullName>
    </recommendedName>
</protein>
<feature type="region of interest" description="Disordered" evidence="5">
    <location>
        <begin position="598"/>
        <end position="811"/>
    </location>
</feature>
<sequence>MLPPSLSPSSALCVIATVVLLALAPVDAAPTLVYSLMAQEPPVARVGSLFSFNLFPGSFNSTSSITYEAAGLPSWLEWDSASLAFTGTPGSGDIGETTVTLTATDATGSVSSEFTLITTNYTVPGIHQSFTTQIADPSSRVFASASALPGGTGVTVPPYWSFSLGWAANTFRLSRTEPVNGNLFVMAHERATVGLPQWLNFDNETMTFNGTAPASGSYTIVVTGTDFWGYTGAQTSFVIQVGQGAPIELAKGGNFTDLIATAREQVDYTVSLDNVLYDGSPATADQVTLTLDKTDFPWLSLNGLKLSGTVPDEYINGTTASLFVPLTIASQNTSSTLSLLTWVPFDVKPYLFNTFSLPSINTSASHSISVDLAPYINDKAATVNATVNPTEAASWLVYHQDNSTLVGTIPKSPNYDQVDVVFTAAQGGQSATAGLQMNIAGATGNNGTTGNAPVPNRNGGSGGLSTGAKAGIAVAAAVIGLILLAALLYFCCCRRRQKQAPVDEKLRDDADSFVAGSPVQDPFRRSHGLEAPRNLLGEIARFSGLGIRNPNEEKKQEQPHRMDGLKGIFSLADEKEANIPAVVTPRLTQSSSSFLGQGDVIGIADPGDGRASQDASSFTQSFDSESSRASWESRNSFQWSSGENFDGTPSRNRISTTPSIPRPRADFTPRYPRNNSPSVLAQLASQHSLGMPPEGSSSGSGSGHEDSLPGSFSASGSLANSDFPSGPSGLGRFGDSGFRSIDEEDEMTSAEEPAVVSMAERQSFETRRPTRPTPKLRPSKEKIASPNHSFGEHSPQSRQAMMAETEGEEGMYDDAEEYRRSMMGREDVGLGYPASAIFGSEYPETEAGDDESKRASTITAIPPHDNPLSPPLPQVGSFIRPAHSPVIPSFAPAGSVSDGRVIACANETFSIHPQIHPPPTVSLSAATWSSAPPSTYRAEVEGGGPLPSWLHFDARELELWGVPSLTHSGETTVVRIIEKLPKENRRSDPMAFGYEPQREREVGRIVIEVVDRVRSPQFALENSPHAM</sequence>
<evidence type="ECO:0000256" key="5">
    <source>
        <dbReference type="SAM" id="MobiDB-lite"/>
    </source>
</evidence>
<dbReference type="InterPro" id="IPR006644">
    <property type="entry name" value="Cadg"/>
</dbReference>
<feature type="compositionally biased region" description="Polar residues" evidence="5">
    <location>
        <begin position="710"/>
        <end position="723"/>
    </location>
</feature>
<comment type="caution">
    <text evidence="9">The sequence shown here is derived from an EMBL/GenBank/DDBJ whole genome shotgun (WGS) entry which is preliminary data.</text>
</comment>
<keyword evidence="3 6" id="KW-1133">Transmembrane helix</keyword>
<comment type="subcellular location">
    <subcellularLocation>
        <location evidence="1">Membrane</location>
        <topology evidence="1">Single-pass membrane protein</topology>
    </subcellularLocation>
</comment>
<evidence type="ECO:0000256" key="7">
    <source>
        <dbReference type="SAM" id="SignalP"/>
    </source>
</evidence>
<dbReference type="GO" id="GO:0005509">
    <property type="term" value="F:calcium ion binding"/>
    <property type="evidence" value="ECO:0007669"/>
    <property type="project" value="InterPro"/>
</dbReference>
<feature type="signal peptide" evidence="7">
    <location>
        <begin position="1"/>
        <end position="28"/>
    </location>
</feature>
<evidence type="ECO:0000313" key="9">
    <source>
        <dbReference type="EMBL" id="KAK1923650.1"/>
    </source>
</evidence>
<evidence type="ECO:0000256" key="4">
    <source>
        <dbReference type="ARBA" id="ARBA00023136"/>
    </source>
</evidence>
<keyword evidence="10" id="KW-1185">Reference proteome</keyword>
<dbReference type="PANTHER" id="PTHR15549">
    <property type="entry name" value="PAIRED IMMUNOGLOBULIN-LIKE TYPE 2 RECEPTOR"/>
    <property type="match status" value="1"/>
</dbReference>